<protein>
    <submittedName>
        <fullName evidence="1">YaaC family protein</fullName>
    </submittedName>
</protein>
<reference evidence="1 2" key="1">
    <citation type="submission" date="2024-02" db="EMBL/GenBank/DDBJ databases">
        <title>Seven novel Bacillus-like species.</title>
        <authorList>
            <person name="Liu G."/>
        </authorList>
    </citation>
    <scope>NUCLEOTIDE SEQUENCE [LARGE SCALE GENOMIC DNA]</scope>
    <source>
        <strain evidence="1 2">FJAT-52991</strain>
    </source>
</reference>
<dbReference type="InterPro" id="IPR026988">
    <property type="entry name" value="YaaC-like"/>
</dbReference>
<accession>A0ABZ2N6W3</accession>
<evidence type="ECO:0000313" key="1">
    <source>
        <dbReference type="EMBL" id="WXB93179.1"/>
    </source>
</evidence>
<dbReference type="RefSeq" id="WP_338752450.1">
    <property type="nucleotide sequence ID" value="NZ_CP147404.1"/>
</dbReference>
<dbReference type="EMBL" id="CP147404">
    <property type="protein sequence ID" value="WXB93179.1"/>
    <property type="molecule type" value="Genomic_DNA"/>
</dbReference>
<sequence length="247" mass="29311">MFHFQEDPLLSYYSVPRAKSFLQTSYKTNDIKQAEQYAYDNCYRFIYCLEHGELFLKQAQQSPIAVQPVLAFYGLSHLLKACLITVDPCYPASVQVLAHGLSSRKKKKQNYYFFQDEVKVQRHGLFIHFSEKMFHITHIEGTKLNMKTLLKQIPELSCFFHQHNECSPFLTLEKKEENSLPSELMIYYALLYNLSMIARYETEWWYELLKLMPGEEYPFIKQFLTISIHKTPLLIEDYLRTKNKTDP</sequence>
<organism evidence="1 2">
    <name type="scientific">Bacillus kandeliae</name>
    <dbReference type="NCBI Taxonomy" id="3129297"/>
    <lineage>
        <taxon>Bacteria</taxon>
        <taxon>Bacillati</taxon>
        <taxon>Bacillota</taxon>
        <taxon>Bacilli</taxon>
        <taxon>Bacillales</taxon>
        <taxon>Bacillaceae</taxon>
        <taxon>Bacillus</taxon>
    </lineage>
</organism>
<dbReference type="Proteomes" id="UP001387364">
    <property type="component" value="Chromosome"/>
</dbReference>
<dbReference type="Pfam" id="PF14175">
    <property type="entry name" value="YaaC"/>
    <property type="match status" value="1"/>
</dbReference>
<proteinExistence type="predicted"/>
<name>A0ABZ2N6W3_9BACI</name>
<gene>
    <name evidence="1" type="ORF">WDJ61_00080</name>
</gene>
<evidence type="ECO:0000313" key="2">
    <source>
        <dbReference type="Proteomes" id="UP001387364"/>
    </source>
</evidence>
<keyword evidence="2" id="KW-1185">Reference proteome</keyword>